<dbReference type="RefSeq" id="WP_091126623.1">
    <property type="nucleotide sequence ID" value="NZ_FOLB01000022.1"/>
</dbReference>
<evidence type="ECO:0008006" key="4">
    <source>
        <dbReference type="Google" id="ProtNLM"/>
    </source>
</evidence>
<dbReference type="EMBL" id="FOLB01000022">
    <property type="protein sequence ID" value="SFD02106.1"/>
    <property type="molecule type" value="Genomic_DNA"/>
</dbReference>
<feature type="signal peptide" evidence="1">
    <location>
        <begin position="1"/>
        <end position="24"/>
    </location>
</feature>
<evidence type="ECO:0000256" key="1">
    <source>
        <dbReference type="SAM" id="SignalP"/>
    </source>
</evidence>
<protein>
    <recommendedName>
        <fullName evidence="4">Secreted protein</fullName>
    </recommendedName>
</protein>
<evidence type="ECO:0000313" key="3">
    <source>
        <dbReference type="Proteomes" id="UP000198832"/>
    </source>
</evidence>
<accession>A0A1I1NXH5</accession>
<proteinExistence type="predicted"/>
<keyword evidence="1" id="KW-0732">Signal</keyword>
<organism evidence="2 3">
    <name type="scientific">Nocardioides terrae</name>
    <dbReference type="NCBI Taxonomy" id="574651"/>
    <lineage>
        <taxon>Bacteria</taxon>
        <taxon>Bacillati</taxon>
        <taxon>Actinomycetota</taxon>
        <taxon>Actinomycetes</taxon>
        <taxon>Propionibacteriales</taxon>
        <taxon>Nocardioidaceae</taxon>
        <taxon>Nocardioides</taxon>
    </lineage>
</organism>
<dbReference type="OrthoDB" id="3834978at2"/>
<feature type="chain" id="PRO_5011784337" description="Secreted protein" evidence="1">
    <location>
        <begin position="25"/>
        <end position="250"/>
    </location>
</feature>
<dbReference type="Proteomes" id="UP000198832">
    <property type="component" value="Unassembled WGS sequence"/>
</dbReference>
<reference evidence="2 3" key="1">
    <citation type="submission" date="2016-10" db="EMBL/GenBank/DDBJ databases">
        <authorList>
            <person name="de Groot N.N."/>
        </authorList>
    </citation>
    <scope>NUCLEOTIDE SEQUENCE [LARGE SCALE GENOMIC DNA]</scope>
    <source>
        <strain evidence="2 3">CGMCC 1.7056</strain>
    </source>
</reference>
<gene>
    <name evidence="2" type="ORF">SAMN04487968_12210</name>
</gene>
<evidence type="ECO:0000313" key="2">
    <source>
        <dbReference type="EMBL" id="SFD02106.1"/>
    </source>
</evidence>
<name>A0A1I1NXH5_9ACTN</name>
<sequence>MRRISLVVATALAAATFAAAPAHADQTFTGSLTTSDPQAVITQPDDTTQACSFAGGATAPAYVDQVTLPAQIAGTRSFVLHVGSTSMVFAVLYVYRNGVCVGADYTPDNAQEASAGVIDVDGITFAAGDNITVKVAGVPPLDWSLTVVQPEPVKGSARSAASGRGAKFVTLPAAMSCQTHSAVLKFSRKAKRSAAKAVVRANGKKVKQIRTFKPRKRVVVKRLPAGATLSVVVKLKNGKKATVRRSYWSC</sequence>
<keyword evidence="3" id="KW-1185">Reference proteome</keyword>
<dbReference type="AlphaFoldDB" id="A0A1I1NXH5"/>